<dbReference type="SUPFAM" id="SSF56112">
    <property type="entry name" value="Protein kinase-like (PK-like)"/>
    <property type="match status" value="1"/>
</dbReference>
<dbReference type="Pfam" id="PF00069">
    <property type="entry name" value="Pkinase"/>
    <property type="match status" value="1"/>
</dbReference>
<dbReference type="OMA" id="VSWERRF"/>
<dbReference type="Gramene" id="TraesCS2D03G1193400.1">
    <property type="protein sequence ID" value="TraesCS2D03G1193400.1.CDS"/>
    <property type="gene ID" value="TraesCS2D03G1193400"/>
</dbReference>
<dbReference type="Gramene" id="TraesCLE_scaffold_037225_01G000400.1">
    <property type="protein sequence ID" value="TraesCLE_scaffold_037225_01G000400.1"/>
    <property type="gene ID" value="TraesCLE_scaffold_037225_01G000400"/>
</dbReference>
<dbReference type="InterPro" id="IPR008271">
    <property type="entry name" value="Ser/Thr_kinase_AS"/>
</dbReference>
<organism evidence="3">
    <name type="scientific">Triticum aestivum</name>
    <name type="common">Wheat</name>
    <dbReference type="NCBI Taxonomy" id="4565"/>
    <lineage>
        <taxon>Eukaryota</taxon>
        <taxon>Viridiplantae</taxon>
        <taxon>Streptophyta</taxon>
        <taxon>Embryophyta</taxon>
        <taxon>Tracheophyta</taxon>
        <taxon>Spermatophyta</taxon>
        <taxon>Magnoliopsida</taxon>
        <taxon>Liliopsida</taxon>
        <taxon>Poales</taxon>
        <taxon>Poaceae</taxon>
        <taxon>BOP clade</taxon>
        <taxon>Pooideae</taxon>
        <taxon>Triticodae</taxon>
        <taxon>Triticeae</taxon>
        <taxon>Triticinae</taxon>
        <taxon>Triticum</taxon>
    </lineage>
</organism>
<dbReference type="Gramene" id="TraesWEE_scaffold_084933_01G000100.1">
    <property type="protein sequence ID" value="TraesWEE_scaffold_084933_01G000100.1"/>
    <property type="gene ID" value="TraesWEE_scaffold_084933_01G000100"/>
</dbReference>
<dbReference type="Gramene" id="TraesROB_scaffold_053034_01G000100.1">
    <property type="protein sequence ID" value="TraesROB_scaffold_053034_01G000100.1"/>
    <property type="gene ID" value="TraesROB_scaffold_053034_01G000100"/>
</dbReference>
<protein>
    <recommendedName>
        <fullName evidence="2">Protein kinase domain-containing protein</fullName>
    </recommendedName>
</protein>
<dbReference type="InterPro" id="IPR011009">
    <property type="entry name" value="Kinase-like_dom_sf"/>
</dbReference>
<dbReference type="Gene3D" id="1.10.510.10">
    <property type="entry name" value="Transferase(Phosphotransferase) domain 1"/>
    <property type="match status" value="1"/>
</dbReference>
<dbReference type="GO" id="GO:0005524">
    <property type="term" value="F:ATP binding"/>
    <property type="evidence" value="ECO:0007669"/>
    <property type="project" value="InterPro"/>
</dbReference>
<evidence type="ECO:0000256" key="1">
    <source>
        <dbReference type="SAM" id="MobiDB-lite"/>
    </source>
</evidence>
<accession>A0A3B6DMF3</accession>
<dbReference type="EnsemblPlants" id="TraesCS2D02G536600.1">
    <property type="protein sequence ID" value="TraesCS2D02G536600.1"/>
    <property type="gene ID" value="TraesCS2D02G536600"/>
</dbReference>
<evidence type="ECO:0000313" key="4">
    <source>
        <dbReference type="Proteomes" id="UP000019116"/>
    </source>
</evidence>
<dbReference type="PaxDb" id="4565-Traes_2DL_4DA6C6B05.2"/>
<dbReference type="PROSITE" id="PS50011">
    <property type="entry name" value="PROTEIN_KINASE_DOM"/>
    <property type="match status" value="1"/>
</dbReference>
<reference evidence="3" key="1">
    <citation type="submission" date="2018-08" db="EMBL/GenBank/DDBJ databases">
        <authorList>
            <person name="Rossello M."/>
        </authorList>
    </citation>
    <scope>NUCLEOTIDE SEQUENCE [LARGE SCALE GENOMIC DNA]</scope>
    <source>
        <strain evidence="3">cv. Chinese Spring</strain>
    </source>
</reference>
<reference evidence="3" key="2">
    <citation type="submission" date="2018-10" db="UniProtKB">
        <authorList>
            <consortium name="EnsemblPlants"/>
        </authorList>
    </citation>
    <scope>IDENTIFICATION</scope>
</reference>
<evidence type="ECO:0000313" key="3">
    <source>
        <dbReference type="EnsemblPlants" id="TraesCS2D02G536600.1"/>
    </source>
</evidence>
<dbReference type="PANTHER" id="PTHR27006:SF624">
    <property type="entry name" value="PROTEIN KINASE DOMAIN-CONTAINING PROTEIN"/>
    <property type="match status" value="1"/>
</dbReference>
<keyword evidence="4" id="KW-1185">Reference proteome</keyword>
<sequence>MTGIPSRYASLEEGFSEHNPSTGVLADEDDGDSDVHDGSDIMYAIEEVESAEENDSSRGATRRRTQVQHFSREVEVMSTPTHVNLAKLLYYCRDGEEWILVYEWMEKKSLNLYIFGEDGLRSSLSWAQRREIIRGVAVGVEFLHGRGFIHRDLKPANILVSDVGSKDSGLRHREAVY</sequence>
<feature type="region of interest" description="Disordered" evidence="1">
    <location>
        <begin position="1"/>
        <end position="37"/>
    </location>
</feature>
<name>A0A3B6DMF3_WHEAT</name>
<dbReference type="Gramene" id="TraesCS2D02G536600.1">
    <property type="protein sequence ID" value="TraesCS2D02G536600.1"/>
    <property type="gene ID" value="TraesCS2D02G536600"/>
</dbReference>
<dbReference type="InterPro" id="IPR000719">
    <property type="entry name" value="Prot_kinase_dom"/>
</dbReference>
<dbReference type="PROSITE" id="PS00108">
    <property type="entry name" value="PROTEIN_KINASE_ST"/>
    <property type="match status" value="1"/>
</dbReference>
<proteinExistence type="predicted"/>
<dbReference type="Proteomes" id="UP000019116">
    <property type="component" value="Chromosome 2D"/>
</dbReference>
<evidence type="ECO:0000259" key="2">
    <source>
        <dbReference type="PROSITE" id="PS50011"/>
    </source>
</evidence>
<dbReference type="SMR" id="A0A3B6DMF3"/>
<dbReference type="CDD" id="cd00180">
    <property type="entry name" value="PKc"/>
    <property type="match status" value="1"/>
</dbReference>
<dbReference type="GO" id="GO:0004672">
    <property type="term" value="F:protein kinase activity"/>
    <property type="evidence" value="ECO:0007669"/>
    <property type="project" value="InterPro"/>
</dbReference>
<feature type="domain" description="Protein kinase" evidence="2">
    <location>
        <begin position="1"/>
        <end position="177"/>
    </location>
</feature>
<dbReference type="OrthoDB" id="8891264at2759"/>
<dbReference type="AlphaFoldDB" id="A0A3B6DMF3"/>
<dbReference type="Gramene" id="TraesCAD_scaffold_139682_01G000100.1">
    <property type="protein sequence ID" value="TraesCAD_scaffold_139682_01G000100.1"/>
    <property type="gene ID" value="TraesCAD_scaffold_139682_01G000100"/>
</dbReference>
<dbReference type="PANTHER" id="PTHR27006">
    <property type="entry name" value="PROMASTIGOTE SURFACE ANTIGEN PROTEIN PSA"/>
    <property type="match status" value="1"/>
</dbReference>
<dbReference type="STRING" id="4565.A0A3B6DMF3"/>